<protein>
    <submittedName>
        <fullName evidence="1">Genomic scaffold, ProqFM164S04</fullName>
    </submittedName>
</protein>
<accession>W6QHS8</accession>
<organism evidence="1 2">
    <name type="scientific">Penicillium roqueforti (strain FM164)</name>
    <dbReference type="NCBI Taxonomy" id="1365484"/>
    <lineage>
        <taxon>Eukaryota</taxon>
        <taxon>Fungi</taxon>
        <taxon>Dikarya</taxon>
        <taxon>Ascomycota</taxon>
        <taxon>Pezizomycotina</taxon>
        <taxon>Eurotiomycetes</taxon>
        <taxon>Eurotiomycetidae</taxon>
        <taxon>Eurotiales</taxon>
        <taxon>Aspergillaceae</taxon>
        <taxon>Penicillium</taxon>
    </lineage>
</organism>
<reference evidence="1" key="1">
    <citation type="journal article" date="2014" name="Nat. Commun.">
        <title>Multiple recent horizontal transfers of a large genomic region in cheese making fungi.</title>
        <authorList>
            <person name="Cheeseman K."/>
            <person name="Ropars J."/>
            <person name="Renault P."/>
            <person name="Dupont J."/>
            <person name="Gouzy J."/>
            <person name="Branca A."/>
            <person name="Abraham A.L."/>
            <person name="Ceppi M."/>
            <person name="Conseiller E."/>
            <person name="Debuchy R."/>
            <person name="Malagnac F."/>
            <person name="Goarin A."/>
            <person name="Silar P."/>
            <person name="Lacoste S."/>
            <person name="Sallet E."/>
            <person name="Bensimon A."/>
            <person name="Giraud T."/>
            <person name="Brygoo Y."/>
        </authorList>
    </citation>
    <scope>NUCLEOTIDE SEQUENCE [LARGE SCALE GENOMIC DNA]</scope>
    <source>
        <strain evidence="1">FM164</strain>
    </source>
</reference>
<gene>
    <name evidence="1" type="ORF">PROQFM164_S04g000866</name>
</gene>
<dbReference type="Proteomes" id="UP000030686">
    <property type="component" value="Unassembled WGS sequence"/>
</dbReference>
<dbReference type="EMBL" id="HG792018">
    <property type="protein sequence ID" value="CDM35985.1"/>
    <property type="molecule type" value="Genomic_DNA"/>
</dbReference>
<proteinExistence type="predicted"/>
<dbReference type="AlphaFoldDB" id="W6QHS8"/>
<keyword evidence="2" id="KW-1185">Reference proteome</keyword>
<name>W6QHS8_PENRF</name>
<evidence type="ECO:0000313" key="2">
    <source>
        <dbReference type="Proteomes" id="UP000030686"/>
    </source>
</evidence>
<sequence length="54" mass="6113">MMMLTLESAKALHYAVSLPRTLCLWTPSEAASEHSSRIWNLICSSMESAQNKRM</sequence>
<evidence type="ECO:0000313" key="1">
    <source>
        <dbReference type="EMBL" id="CDM35985.1"/>
    </source>
</evidence>